<keyword evidence="2" id="KW-1185">Reference proteome</keyword>
<accession>A0ACC3BWP3</accession>
<comment type="caution">
    <text evidence="1">The sequence shown here is derived from an EMBL/GenBank/DDBJ whole genome shotgun (WGS) entry which is preliminary data.</text>
</comment>
<proteinExistence type="predicted"/>
<sequence length="675" mass="69979">MALPGFGDKWSPPLPLDPPGTPATLRAQSHLLAARARADGSIVAGLSDVYVADCPEVGAWLFGGASDRPPVGKLTDIGLVYRADFDGQPASALALHGECLLSQVTIGPYVMGTVLDAHEGHPFIPLGAAVCGIPFEDVCHRRRFAVDLSAACLDYVEAALMVDGRVLVHERRVVLTEASQFFHEAIRWYNSTGPIAEVPPRSACLAQLLMRCWERSEVCLDCDPTGGVVRQPCRHKVATVRGLPMLTFDQWCGSAGALALAGTSSFELQQFAAAILAVSPADPASGDIATSETGVVAALPPVGYRYSFHRSEDALSFFSESMRRSILGGGDQPTADSLRLGTPFYQATVAVASEAAALAAGSGEEEVEAHRRTRAHRLISELSNALGQLPPGVCAPGPPHDESALLDLVPTEVDLREGGSGDVAPSGASATSGASTDKTPAGTIHDFNSSGLSSDLLTTAMAAAVAGRTASQPWCTAAAIPQELLIGATSLDSPTIGALLDSRELKGPITAPGAELGDALVLPLPLLPLSSTGPDGGAVAITPSNSTEMVEHVSARRTHREGSAVKELDAFARRTGPLTGRVIRVHGSRPLDRGKDAKIVSRMTLRPKGEVGPSSSAVGFYAGSSPNAGSSSSLEPSGNVEGSTKVHAVPPVGNPSMLPPTLSTSELTMSFCVQV</sequence>
<dbReference type="Proteomes" id="UP000798662">
    <property type="component" value="Chromosome 1"/>
</dbReference>
<reference evidence="1" key="1">
    <citation type="submission" date="2019-11" db="EMBL/GenBank/DDBJ databases">
        <title>Nori genome reveals adaptations in red seaweeds to the harsh intertidal environment.</title>
        <authorList>
            <person name="Wang D."/>
            <person name="Mao Y."/>
        </authorList>
    </citation>
    <scope>NUCLEOTIDE SEQUENCE</scope>
    <source>
        <tissue evidence="1">Gametophyte</tissue>
    </source>
</reference>
<name>A0ACC3BWP3_PYRYE</name>
<gene>
    <name evidence="1" type="ORF">I4F81_004469</name>
</gene>
<organism evidence="1 2">
    <name type="scientific">Pyropia yezoensis</name>
    <name type="common">Susabi-nori</name>
    <name type="synonym">Porphyra yezoensis</name>
    <dbReference type="NCBI Taxonomy" id="2788"/>
    <lineage>
        <taxon>Eukaryota</taxon>
        <taxon>Rhodophyta</taxon>
        <taxon>Bangiophyceae</taxon>
        <taxon>Bangiales</taxon>
        <taxon>Bangiaceae</taxon>
        <taxon>Pyropia</taxon>
    </lineage>
</organism>
<evidence type="ECO:0000313" key="1">
    <source>
        <dbReference type="EMBL" id="KAK1861891.1"/>
    </source>
</evidence>
<protein>
    <submittedName>
        <fullName evidence="1">Uncharacterized protein</fullName>
    </submittedName>
</protein>
<dbReference type="EMBL" id="CM020618">
    <property type="protein sequence ID" value="KAK1861891.1"/>
    <property type="molecule type" value="Genomic_DNA"/>
</dbReference>
<evidence type="ECO:0000313" key="2">
    <source>
        <dbReference type="Proteomes" id="UP000798662"/>
    </source>
</evidence>